<keyword evidence="3" id="KW-1185">Reference proteome</keyword>
<proteinExistence type="predicted"/>
<accession>A0ABR9PUW2</accession>
<organism evidence="2 3">
    <name type="scientific">Corallococcus soli</name>
    <dbReference type="NCBI Taxonomy" id="2710757"/>
    <lineage>
        <taxon>Bacteria</taxon>
        <taxon>Pseudomonadati</taxon>
        <taxon>Myxococcota</taxon>
        <taxon>Myxococcia</taxon>
        <taxon>Myxococcales</taxon>
        <taxon>Cystobacterineae</taxon>
        <taxon>Myxococcaceae</taxon>
        <taxon>Corallococcus</taxon>
    </lineage>
</organism>
<dbReference type="EMBL" id="JAAIYO010000009">
    <property type="protein sequence ID" value="MBE4751726.1"/>
    <property type="molecule type" value="Genomic_DNA"/>
</dbReference>
<feature type="signal peptide" evidence="1">
    <location>
        <begin position="1"/>
        <end position="20"/>
    </location>
</feature>
<dbReference type="RefSeq" id="WP_193428926.1">
    <property type="nucleotide sequence ID" value="NZ_CBCSIP010000166.1"/>
</dbReference>
<name>A0ABR9PUW2_9BACT</name>
<evidence type="ECO:0000256" key="1">
    <source>
        <dbReference type="SAM" id="SignalP"/>
    </source>
</evidence>
<gene>
    <name evidence="2" type="ORF">G4177_26500</name>
</gene>
<evidence type="ECO:0000313" key="2">
    <source>
        <dbReference type="EMBL" id="MBE4751726.1"/>
    </source>
</evidence>
<sequence length="108" mass="11222">MKRGACLASALALLGGTAHASQFTGLIDPAGIRFSTGTSPARVSVAVPMVTACGGQRYYAYENADSGLGGLWTEALIQARVHGRPVMIVGTGTCDNFGIEKISHIDLR</sequence>
<keyword evidence="1" id="KW-0732">Signal</keyword>
<reference evidence="2 3" key="1">
    <citation type="submission" date="2020-02" db="EMBL/GenBank/DDBJ databases">
        <authorList>
            <person name="Babadi Z.K."/>
            <person name="Risdian C."/>
            <person name="Ebrahimipour G.H."/>
            <person name="Wink J."/>
        </authorList>
    </citation>
    <scope>NUCLEOTIDE SEQUENCE [LARGE SCALE GENOMIC DNA]</scope>
    <source>
        <strain evidence="2 3">ZKHCc1 1396</strain>
    </source>
</reference>
<dbReference type="Proteomes" id="UP001516472">
    <property type="component" value="Unassembled WGS sequence"/>
</dbReference>
<evidence type="ECO:0000313" key="3">
    <source>
        <dbReference type="Proteomes" id="UP001516472"/>
    </source>
</evidence>
<protein>
    <submittedName>
        <fullName evidence="2">Uncharacterized protein</fullName>
    </submittedName>
</protein>
<comment type="caution">
    <text evidence="2">The sequence shown here is derived from an EMBL/GenBank/DDBJ whole genome shotgun (WGS) entry which is preliminary data.</text>
</comment>
<feature type="chain" id="PRO_5047051760" evidence="1">
    <location>
        <begin position="21"/>
        <end position="108"/>
    </location>
</feature>